<keyword evidence="2 3" id="KW-0802">TPR repeat</keyword>
<dbReference type="PROSITE" id="PS50005">
    <property type="entry name" value="TPR"/>
    <property type="match status" value="1"/>
</dbReference>
<feature type="transmembrane region" description="Helical" evidence="4">
    <location>
        <begin position="6"/>
        <end position="25"/>
    </location>
</feature>
<dbReference type="PANTHER" id="PTHR47870">
    <property type="entry name" value="CYTOCHROME C-TYPE BIOGENESIS PROTEIN CCMH"/>
    <property type="match status" value="1"/>
</dbReference>
<dbReference type="EMBL" id="LVHF01000028">
    <property type="protein sequence ID" value="OAN13724.1"/>
    <property type="molecule type" value="Genomic_DNA"/>
</dbReference>
<dbReference type="SUPFAM" id="SSF48452">
    <property type="entry name" value="TPR-like"/>
    <property type="match status" value="1"/>
</dbReference>
<gene>
    <name evidence="6" type="ORF">A3K86_14235</name>
</gene>
<dbReference type="InterPro" id="IPR011990">
    <property type="entry name" value="TPR-like_helical_dom_sf"/>
</dbReference>
<dbReference type="STRING" id="858640.A3K86_14235"/>
<keyword evidence="1" id="KW-0677">Repeat</keyword>
<reference evidence="6 7" key="1">
    <citation type="submission" date="2016-03" db="EMBL/GenBank/DDBJ databases">
        <title>Photobacterium proteolyticum sp. nov. a protease producing bacterium isolated from ocean sediments of Laizhou Bay.</title>
        <authorList>
            <person name="Li Y."/>
        </authorList>
    </citation>
    <scope>NUCLEOTIDE SEQUENCE [LARGE SCALE GENOMIC DNA]</scope>
    <source>
        <strain evidence="6 7">R-40508</strain>
    </source>
</reference>
<dbReference type="AlphaFoldDB" id="A0A178KAI8"/>
<dbReference type="InterPro" id="IPR056413">
    <property type="entry name" value="TPR_CcmH_CycH"/>
</dbReference>
<feature type="domain" description="Cytochrome c-type biogenesis protein H TPR" evidence="5">
    <location>
        <begin position="62"/>
        <end position="211"/>
    </location>
</feature>
<dbReference type="Pfam" id="PF23914">
    <property type="entry name" value="TPR_CcmH_CycH"/>
    <property type="match status" value="1"/>
</dbReference>
<evidence type="ECO:0000313" key="6">
    <source>
        <dbReference type="EMBL" id="OAN13724.1"/>
    </source>
</evidence>
<dbReference type="InterPro" id="IPR051263">
    <property type="entry name" value="C-type_cytochrome_biogenesis"/>
</dbReference>
<dbReference type="PANTHER" id="PTHR47870:SF4">
    <property type="entry name" value="CYTOCHROME C-TYPE BIOGENESIS PROTEIN CYCH"/>
    <property type="match status" value="1"/>
</dbReference>
<evidence type="ECO:0000256" key="4">
    <source>
        <dbReference type="SAM" id="Phobius"/>
    </source>
</evidence>
<organism evidence="6 7">
    <name type="scientific">Photobacterium jeanii</name>
    <dbReference type="NCBI Taxonomy" id="858640"/>
    <lineage>
        <taxon>Bacteria</taxon>
        <taxon>Pseudomonadati</taxon>
        <taxon>Pseudomonadota</taxon>
        <taxon>Gammaproteobacteria</taxon>
        <taxon>Vibrionales</taxon>
        <taxon>Vibrionaceae</taxon>
        <taxon>Photobacterium</taxon>
    </lineage>
</organism>
<protein>
    <recommendedName>
        <fullName evidence="5">Cytochrome c-type biogenesis protein H TPR domain-containing protein</fullName>
    </recommendedName>
</protein>
<keyword evidence="4" id="KW-0812">Transmembrane</keyword>
<evidence type="ECO:0000256" key="1">
    <source>
        <dbReference type="ARBA" id="ARBA00022737"/>
    </source>
</evidence>
<dbReference type="GO" id="GO:0005886">
    <property type="term" value="C:plasma membrane"/>
    <property type="evidence" value="ECO:0007669"/>
    <property type="project" value="TreeGrafter"/>
</dbReference>
<dbReference type="Proteomes" id="UP000078503">
    <property type="component" value="Unassembled WGS sequence"/>
</dbReference>
<evidence type="ECO:0000259" key="5">
    <source>
        <dbReference type="Pfam" id="PF23914"/>
    </source>
</evidence>
<feature type="repeat" description="TPR" evidence="3">
    <location>
        <begin position="106"/>
        <end position="139"/>
    </location>
</feature>
<dbReference type="RefSeq" id="WP_084406619.1">
    <property type="nucleotide sequence ID" value="NZ_LVHF01000028.1"/>
</dbReference>
<feature type="transmembrane region" description="Helical" evidence="4">
    <location>
        <begin position="37"/>
        <end position="56"/>
    </location>
</feature>
<sequence length="228" mass="25435">MTLQTWIGVIAMVAVAGLVFFYWHQRQLNRAGRKPRAVVFIIALMSGMSLAMYAGLGEADFAVQSSQQLAQQSDDNAEFAGLTASEVNQKRITMIQESIKANKQNGELWYALGNAYMYDNAFDQAVIAFDYSRRLAPAPQANIYSALASALYYQQGQRMTADVSQWLDKALELDKDNFAALTLIGSDYFMSARYQKAIDTWVQILDSEHPDADRPALIAAINRAKQLL</sequence>
<keyword evidence="7" id="KW-1185">Reference proteome</keyword>
<accession>A0A178KAI8</accession>
<comment type="caution">
    <text evidence="6">The sequence shown here is derived from an EMBL/GenBank/DDBJ whole genome shotgun (WGS) entry which is preliminary data.</text>
</comment>
<keyword evidence="4" id="KW-0472">Membrane</keyword>
<evidence type="ECO:0000313" key="7">
    <source>
        <dbReference type="Proteomes" id="UP000078503"/>
    </source>
</evidence>
<dbReference type="OrthoDB" id="9776053at2"/>
<keyword evidence="4" id="KW-1133">Transmembrane helix</keyword>
<proteinExistence type="predicted"/>
<name>A0A178KAI8_9GAMM</name>
<dbReference type="Gene3D" id="1.25.40.10">
    <property type="entry name" value="Tetratricopeptide repeat domain"/>
    <property type="match status" value="1"/>
</dbReference>
<dbReference type="InterPro" id="IPR019734">
    <property type="entry name" value="TPR_rpt"/>
</dbReference>
<evidence type="ECO:0000256" key="3">
    <source>
        <dbReference type="PROSITE-ProRule" id="PRU00339"/>
    </source>
</evidence>
<evidence type="ECO:0000256" key="2">
    <source>
        <dbReference type="ARBA" id="ARBA00022803"/>
    </source>
</evidence>